<dbReference type="AlphaFoldDB" id="A0A1D6G510"/>
<organism evidence="1">
    <name type="scientific">Zea mays</name>
    <name type="common">Maize</name>
    <dbReference type="NCBI Taxonomy" id="4577"/>
    <lineage>
        <taxon>Eukaryota</taxon>
        <taxon>Viridiplantae</taxon>
        <taxon>Streptophyta</taxon>
        <taxon>Embryophyta</taxon>
        <taxon>Tracheophyta</taxon>
        <taxon>Spermatophyta</taxon>
        <taxon>Magnoliopsida</taxon>
        <taxon>Liliopsida</taxon>
        <taxon>Poales</taxon>
        <taxon>Poaceae</taxon>
        <taxon>PACMAD clade</taxon>
        <taxon>Panicoideae</taxon>
        <taxon>Andropogonodae</taxon>
        <taxon>Andropogoneae</taxon>
        <taxon>Tripsacinae</taxon>
        <taxon>Zea</taxon>
    </lineage>
</organism>
<reference evidence="1" key="1">
    <citation type="submission" date="2015-12" db="EMBL/GenBank/DDBJ databases">
        <title>Update maize B73 reference genome by single molecule sequencing technologies.</title>
        <authorList>
            <consortium name="Maize Genome Sequencing Project"/>
            <person name="Ware D."/>
        </authorList>
    </citation>
    <scope>NUCLEOTIDE SEQUENCE</scope>
    <source>
        <tissue evidence="1">Seedling</tissue>
    </source>
</reference>
<sequence length="60" mass="6645">MFPPLNLLWLVRWQNLVLVLLQGPCQGSRCRKEGGESGHSGGPLVSDRLHLEHVQIVCAV</sequence>
<evidence type="ECO:0000313" key="1">
    <source>
        <dbReference type="EMBL" id="AQK98367.1"/>
    </source>
</evidence>
<gene>
    <name evidence="1" type="ORF">ZEAMMB73_Zm00001d011945</name>
</gene>
<name>A0A1D6G510_MAIZE</name>
<dbReference type="EMBL" id="CM000784">
    <property type="protein sequence ID" value="AQK98367.1"/>
    <property type="molecule type" value="Genomic_DNA"/>
</dbReference>
<accession>A0A1D6G510</accession>
<proteinExistence type="predicted"/>
<protein>
    <submittedName>
        <fullName evidence="1">Prefoldin chaperone subunit family protein</fullName>
    </submittedName>
</protein>